<organism evidence="1 2">
    <name type="scientific">Nonomuraea jabiensis</name>
    <dbReference type="NCBI Taxonomy" id="882448"/>
    <lineage>
        <taxon>Bacteria</taxon>
        <taxon>Bacillati</taxon>
        <taxon>Actinomycetota</taxon>
        <taxon>Actinomycetes</taxon>
        <taxon>Streptosporangiales</taxon>
        <taxon>Streptosporangiaceae</taxon>
        <taxon>Nonomuraea</taxon>
    </lineage>
</organism>
<evidence type="ECO:0000313" key="1">
    <source>
        <dbReference type="EMBL" id="MBB5781020.1"/>
    </source>
</evidence>
<protein>
    <submittedName>
        <fullName evidence="1">Uncharacterized protein</fullName>
    </submittedName>
</protein>
<name>A0A7W9GC24_9ACTN</name>
<evidence type="ECO:0000313" key="2">
    <source>
        <dbReference type="Proteomes" id="UP000579153"/>
    </source>
</evidence>
<dbReference type="AlphaFoldDB" id="A0A7W9GC24"/>
<accession>A0A7W9GC24</accession>
<dbReference type="RefSeq" id="WP_221519703.1">
    <property type="nucleotide sequence ID" value="NZ_JACHMB010000001.1"/>
</dbReference>
<dbReference type="EMBL" id="JACHMB010000001">
    <property type="protein sequence ID" value="MBB5781020.1"/>
    <property type="molecule type" value="Genomic_DNA"/>
</dbReference>
<sequence length="141" mass="16040">MDELIAQRDTLHRLATGDRAMLPDRVLAKLTRWPPNSASPRTKCAWPGGFDDHISRVKRGPDDPRYLSLIRRMSRAVEWEPEDHRVDELATAWADHYLAHPSLLPVPAALQDRTDGAIRHSLIAHAMERSRSRPELAERVG</sequence>
<dbReference type="Proteomes" id="UP000579153">
    <property type="component" value="Unassembled WGS sequence"/>
</dbReference>
<reference evidence="1 2" key="1">
    <citation type="submission" date="2020-08" db="EMBL/GenBank/DDBJ databases">
        <title>Sequencing the genomes of 1000 actinobacteria strains.</title>
        <authorList>
            <person name="Klenk H.-P."/>
        </authorList>
    </citation>
    <scope>NUCLEOTIDE SEQUENCE [LARGE SCALE GENOMIC DNA]</scope>
    <source>
        <strain evidence="1 2">DSM 45507</strain>
    </source>
</reference>
<keyword evidence="2" id="KW-1185">Reference proteome</keyword>
<gene>
    <name evidence="1" type="ORF">HD596_007776</name>
</gene>
<comment type="caution">
    <text evidence="1">The sequence shown here is derived from an EMBL/GenBank/DDBJ whole genome shotgun (WGS) entry which is preliminary data.</text>
</comment>
<proteinExistence type="predicted"/>